<dbReference type="Pfam" id="PF06803">
    <property type="entry name" value="DUF1232"/>
    <property type="match status" value="1"/>
</dbReference>
<dbReference type="PROSITE" id="PS50089">
    <property type="entry name" value="ZF_RING_2"/>
    <property type="match status" value="1"/>
</dbReference>
<evidence type="ECO:0000256" key="4">
    <source>
        <dbReference type="ARBA" id="ARBA00022723"/>
    </source>
</evidence>
<accession>D8R5S9</accession>
<evidence type="ECO:0000256" key="1">
    <source>
        <dbReference type="ARBA" id="ARBA00004477"/>
    </source>
</evidence>
<feature type="transmembrane region" description="Helical" evidence="13">
    <location>
        <begin position="126"/>
        <end position="143"/>
    </location>
</feature>
<evidence type="ECO:0000313" key="15">
    <source>
        <dbReference type="EMBL" id="EFJ32206.1"/>
    </source>
</evidence>
<evidence type="ECO:0000256" key="8">
    <source>
        <dbReference type="ARBA" id="ARBA00022989"/>
    </source>
</evidence>
<dbReference type="Pfam" id="PF13445">
    <property type="entry name" value="zf-RING_UBOX"/>
    <property type="match status" value="1"/>
</dbReference>
<dbReference type="InterPro" id="IPR038896">
    <property type="entry name" value="RNF170"/>
</dbReference>
<keyword evidence="16" id="KW-1185">Reference proteome</keyword>
<evidence type="ECO:0000256" key="7">
    <source>
        <dbReference type="ARBA" id="ARBA00022833"/>
    </source>
</evidence>
<evidence type="ECO:0000256" key="3">
    <source>
        <dbReference type="ARBA" id="ARBA00022692"/>
    </source>
</evidence>
<evidence type="ECO:0000256" key="10">
    <source>
        <dbReference type="ARBA" id="ARBA00030110"/>
    </source>
</evidence>
<dbReference type="GO" id="GO:0061630">
    <property type="term" value="F:ubiquitin protein ligase activity"/>
    <property type="evidence" value="ECO:0007669"/>
    <property type="project" value="InterPro"/>
</dbReference>
<keyword evidence="3 13" id="KW-0812">Transmembrane</keyword>
<proteinExistence type="predicted"/>
<dbReference type="GO" id="GO:0005789">
    <property type="term" value="C:endoplasmic reticulum membrane"/>
    <property type="evidence" value="ECO:0007669"/>
    <property type="project" value="UniProtKB-SubCell"/>
</dbReference>
<dbReference type="SUPFAM" id="SSF57850">
    <property type="entry name" value="RING/U-box"/>
    <property type="match status" value="1"/>
</dbReference>
<dbReference type="InterPro" id="IPR013083">
    <property type="entry name" value="Znf_RING/FYVE/PHD"/>
</dbReference>
<evidence type="ECO:0000259" key="14">
    <source>
        <dbReference type="PROSITE" id="PS50089"/>
    </source>
</evidence>
<keyword evidence="6" id="KW-0256">Endoplasmic reticulum</keyword>
<dbReference type="InterPro" id="IPR017907">
    <property type="entry name" value="Znf_RING_CS"/>
</dbReference>
<name>D8R5S9_SELML</name>
<evidence type="ECO:0000256" key="5">
    <source>
        <dbReference type="ARBA" id="ARBA00022771"/>
    </source>
</evidence>
<dbReference type="InterPro" id="IPR027370">
    <property type="entry name" value="Znf-RING_euk"/>
</dbReference>
<reference evidence="15 16" key="1">
    <citation type="journal article" date="2011" name="Science">
        <title>The Selaginella genome identifies genetic changes associated with the evolution of vascular plants.</title>
        <authorList>
            <person name="Banks J.A."/>
            <person name="Nishiyama T."/>
            <person name="Hasebe M."/>
            <person name="Bowman J.L."/>
            <person name="Gribskov M."/>
            <person name="dePamphilis C."/>
            <person name="Albert V.A."/>
            <person name="Aono N."/>
            <person name="Aoyama T."/>
            <person name="Ambrose B.A."/>
            <person name="Ashton N.W."/>
            <person name="Axtell M.J."/>
            <person name="Barker E."/>
            <person name="Barker M.S."/>
            <person name="Bennetzen J.L."/>
            <person name="Bonawitz N.D."/>
            <person name="Chapple C."/>
            <person name="Cheng C."/>
            <person name="Correa L.G."/>
            <person name="Dacre M."/>
            <person name="DeBarry J."/>
            <person name="Dreyer I."/>
            <person name="Elias M."/>
            <person name="Engstrom E.M."/>
            <person name="Estelle M."/>
            <person name="Feng L."/>
            <person name="Finet C."/>
            <person name="Floyd S.K."/>
            <person name="Frommer W.B."/>
            <person name="Fujita T."/>
            <person name="Gramzow L."/>
            <person name="Gutensohn M."/>
            <person name="Harholt J."/>
            <person name="Hattori M."/>
            <person name="Heyl A."/>
            <person name="Hirai T."/>
            <person name="Hiwatashi Y."/>
            <person name="Ishikawa M."/>
            <person name="Iwata M."/>
            <person name="Karol K.G."/>
            <person name="Koehler B."/>
            <person name="Kolukisaoglu U."/>
            <person name="Kubo M."/>
            <person name="Kurata T."/>
            <person name="Lalonde S."/>
            <person name="Li K."/>
            <person name="Li Y."/>
            <person name="Litt A."/>
            <person name="Lyons E."/>
            <person name="Manning G."/>
            <person name="Maruyama T."/>
            <person name="Michael T.P."/>
            <person name="Mikami K."/>
            <person name="Miyazaki S."/>
            <person name="Morinaga S."/>
            <person name="Murata T."/>
            <person name="Mueller-Roeber B."/>
            <person name="Nelson D.R."/>
            <person name="Obara M."/>
            <person name="Oguri Y."/>
            <person name="Olmstead R.G."/>
            <person name="Onodera N."/>
            <person name="Petersen B.L."/>
            <person name="Pils B."/>
            <person name="Prigge M."/>
            <person name="Rensing S.A."/>
            <person name="Riano-Pachon D.M."/>
            <person name="Roberts A.W."/>
            <person name="Sato Y."/>
            <person name="Scheller H.V."/>
            <person name="Schulz B."/>
            <person name="Schulz C."/>
            <person name="Shakirov E.V."/>
            <person name="Shibagaki N."/>
            <person name="Shinohara N."/>
            <person name="Shippen D.E."/>
            <person name="Soerensen I."/>
            <person name="Sotooka R."/>
            <person name="Sugimoto N."/>
            <person name="Sugita M."/>
            <person name="Sumikawa N."/>
            <person name="Tanurdzic M."/>
            <person name="Theissen G."/>
            <person name="Ulvskov P."/>
            <person name="Wakazuki S."/>
            <person name="Weng J.K."/>
            <person name="Willats W.W."/>
            <person name="Wipf D."/>
            <person name="Wolf P.G."/>
            <person name="Yang L."/>
            <person name="Zimmer A.D."/>
            <person name="Zhu Q."/>
            <person name="Mitros T."/>
            <person name="Hellsten U."/>
            <person name="Loque D."/>
            <person name="Otillar R."/>
            <person name="Salamov A."/>
            <person name="Schmutz J."/>
            <person name="Shapiro H."/>
            <person name="Lindquist E."/>
            <person name="Lucas S."/>
            <person name="Rokhsar D."/>
            <person name="Grigoriev I.V."/>
        </authorList>
    </citation>
    <scope>NUCLEOTIDE SEQUENCE [LARGE SCALE GENOMIC DNA]</scope>
</reference>
<dbReference type="Proteomes" id="UP000001514">
    <property type="component" value="Unassembled WGS sequence"/>
</dbReference>
<dbReference type="Gene3D" id="3.30.40.10">
    <property type="entry name" value="Zinc/RING finger domain, C3HC4 (zinc finger)"/>
    <property type="match status" value="1"/>
</dbReference>
<dbReference type="KEGG" id="smo:SELMODRAFT_85922"/>
<dbReference type="InterPro" id="IPR010652">
    <property type="entry name" value="DUF1232"/>
</dbReference>
<sequence length="186" mass="21603">MEAPDENDCCSVCHDTFTLPCQANCAHWFCGECILRVWQHSAALQPCKCPICRRTINLLIPGREYQERNRDAESERLLREISKYNRLFGGAPSSVIQRLRDMPLLLRRFFRDLLDPQRALLILHRTRFILVVFLSMCYVLSPIDLLPEAVLGLIGLVDDALVVFFALFQVSMIYRRFLVRQHGNYS</sequence>
<evidence type="ECO:0000256" key="2">
    <source>
        <dbReference type="ARBA" id="ARBA00014068"/>
    </source>
</evidence>
<protein>
    <recommendedName>
        <fullName evidence="2">E3 ubiquitin-protein ligase RNF170</fullName>
    </recommendedName>
    <alternativeName>
        <fullName evidence="11">RING finger protein 170</fullName>
    </alternativeName>
    <alternativeName>
        <fullName evidence="10">RING-type E3 ubiquitin transferase RNF170</fullName>
    </alternativeName>
</protein>
<keyword evidence="4" id="KW-0479">Metal-binding</keyword>
<feature type="domain" description="RING-type" evidence="14">
    <location>
        <begin position="10"/>
        <end position="53"/>
    </location>
</feature>
<evidence type="ECO:0000256" key="9">
    <source>
        <dbReference type="ARBA" id="ARBA00023136"/>
    </source>
</evidence>
<dbReference type="PANTHER" id="PTHR22894:SF5">
    <property type="entry name" value="RING-TYPE DOMAIN-CONTAINING PROTEIN"/>
    <property type="match status" value="1"/>
</dbReference>
<evidence type="ECO:0000256" key="13">
    <source>
        <dbReference type="SAM" id="Phobius"/>
    </source>
</evidence>
<dbReference type="eggNOG" id="KOG2164">
    <property type="taxonomic scope" value="Eukaryota"/>
</dbReference>
<evidence type="ECO:0000256" key="6">
    <source>
        <dbReference type="ARBA" id="ARBA00022824"/>
    </source>
</evidence>
<evidence type="ECO:0000256" key="12">
    <source>
        <dbReference type="PROSITE-ProRule" id="PRU00175"/>
    </source>
</evidence>
<keyword evidence="9 13" id="KW-0472">Membrane</keyword>
<dbReference type="InterPro" id="IPR001841">
    <property type="entry name" value="Znf_RING"/>
</dbReference>
<dbReference type="GO" id="GO:0008270">
    <property type="term" value="F:zinc ion binding"/>
    <property type="evidence" value="ECO:0007669"/>
    <property type="project" value="UniProtKB-KW"/>
</dbReference>
<evidence type="ECO:0000313" key="16">
    <source>
        <dbReference type="Proteomes" id="UP000001514"/>
    </source>
</evidence>
<dbReference type="PROSITE" id="PS00518">
    <property type="entry name" value="ZF_RING_1"/>
    <property type="match status" value="1"/>
</dbReference>
<dbReference type="PANTHER" id="PTHR22894">
    <property type="entry name" value="RING-TYPE DOMAIN-CONTAINING PROTEIN"/>
    <property type="match status" value="1"/>
</dbReference>
<dbReference type="SMART" id="SM00184">
    <property type="entry name" value="RING"/>
    <property type="match status" value="1"/>
</dbReference>
<keyword evidence="5 12" id="KW-0863">Zinc-finger</keyword>
<dbReference type="OrthoDB" id="9049620at2759"/>
<dbReference type="FunCoup" id="D8R5S9">
    <property type="interactions" value="2133"/>
</dbReference>
<dbReference type="OMA" id="CRQEEQN"/>
<dbReference type="STRING" id="88036.D8R5S9"/>
<comment type="subcellular location">
    <subcellularLocation>
        <location evidence="1">Endoplasmic reticulum membrane</location>
        <topology evidence="1">Multi-pass membrane protein</topology>
    </subcellularLocation>
</comment>
<dbReference type="HOGENOM" id="CLU_072335_2_1_1"/>
<dbReference type="Gramene" id="EFJ32206">
    <property type="protein sequence ID" value="EFJ32206"/>
    <property type="gene ID" value="SELMODRAFT_85922"/>
</dbReference>
<dbReference type="InParanoid" id="D8R5S9"/>
<dbReference type="AlphaFoldDB" id="D8R5S9"/>
<keyword evidence="7" id="KW-0862">Zinc</keyword>
<gene>
    <name evidence="15" type="ORF">SELMODRAFT_85922</name>
</gene>
<dbReference type="CDD" id="cd16539">
    <property type="entry name" value="RING-HC_RNF113A_B"/>
    <property type="match status" value="1"/>
</dbReference>
<organism evidence="16">
    <name type="scientific">Selaginella moellendorffii</name>
    <name type="common">Spikemoss</name>
    <dbReference type="NCBI Taxonomy" id="88036"/>
    <lineage>
        <taxon>Eukaryota</taxon>
        <taxon>Viridiplantae</taxon>
        <taxon>Streptophyta</taxon>
        <taxon>Embryophyta</taxon>
        <taxon>Tracheophyta</taxon>
        <taxon>Lycopodiopsida</taxon>
        <taxon>Selaginellales</taxon>
        <taxon>Selaginellaceae</taxon>
        <taxon>Selaginella</taxon>
    </lineage>
</organism>
<keyword evidence="8 13" id="KW-1133">Transmembrane helix</keyword>
<evidence type="ECO:0000256" key="11">
    <source>
        <dbReference type="ARBA" id="ARBA00031107"/>
    </source>
</evidence>
<dbReference type="EMBL" id="GL377572">
    <property type="protein sequence ID" value="EFJ32206.1"/>
    <property type="molecule type" value="Genomic_DNA"/>
</dbReference>